<evidence type="ECO:0000256" key="7">
    <source>
        <dbReference type="RuleBase" id="RU369079"/>
    </source>
</evidence>
<feature type="transmembrane region" description="Helical" evidence="7">
    <location>
        <begin position="379"/>
        <end position="399"/>
    </location>
</feature>
<keyword evidence="2" id="KW-1003">Cell membrane</keyword>
<keyword evidence="3 7" id="KW-0997">Cell inner membrane</keyword>
<feature type="transmembrane region" description="Helical" evidence="7">
    <location>
        <begin position="138"/>
        <end position="157"/>
    </location>
</feature>
<dbReference type="Proteomes" id="UP000292039">
    <property type="component" value="Unassembled WGS sequence"/>
</dbReference>
<evidence type="ECO:0000256" key="4">
    <source>
        <dbReference type="ARBA" id="ARBA00022692"/>
    </source>
</evidence>
<evidence type="ECO:0000256" key="5">
    <source>
        <dbReference type="ARBA" id="ARBA00022989"/>
    </source>
</evidence>
<feature type="transmembrane region" description="Helical" evidence="7">
    <location>
        <begin position="302"/>
        <end position="331"/>
    </location>
</feature>
<dbReference type="GO" id="GO:0005886">
    <property type="term" value="C:plasma membrane"/>
    <property type="evidence" value="ECO:0007669"/>
    <property type="project" value="UniProtKB-SubCell"/>
</dbReference>
<evidence type="ECO:0000256" key="2">
    <source>
        <dbReference type="ARBA" id="ARBA00022475"/>
    </source>
</evidence>
<evidence type="ECO:0000313" key="9">
    <source>
        <dbReference type="EMBL" id="RZS65245.1"/>
    </source>
</evidence>
<feature type="transmembrane region" description="Helical" evidence="7">
    <location>
        <begin position="541"/>
        <end position="557"/>
    </location>
</feature>
<accession>A0A4Q7MAN1</accession>
<dbReference type="EMBL" id="SGWZ01000006">
    <property type="protein sequence ID" value="RZS65245.1"/>
    <property type="molecule type" value="Genomic_DNA"/>
</dbReference>
<dbReference type="PANTHER" id="PTHR33362:SF5">
    <property type="entry name" value="C4-DICARBOXYLATE TRAP TRANSPORTER LARGE PERMEASE PROTEIN DCTM"/>
    <property type="match status" value="1"/>
</dbReference>
<dbReference type="Pfam" id="PF06808">
    <property type="entry name" value="DctM"/>
    <property type="match status" value="1"/>
</dbReference>
<keyword evidence="4 7" id="KW-0812">Transmembrane</keyword>
<feature type="transmembrane region" description="Helical" evidence="7">
    <location>
        <begin position="563"/>
        <end position="589"/>
    </location>
</feature>
<feature type="transmembrane region" description="Helical" evidence="7">
    <location>
        <begin position="509"/>
        <end position="534"/>
    </location>
</feature>
<comment type="caution">
    <text evidence="7">Lacks conserved residue(s) required for the propagation of feature annotation.</text>
</comment>
<dbReference type="AlphaFoldDB" id="A0A4Q7MAN1"/>
<evidence type="ECO:0000256" key="1">
    <source>
        <dbReference type="ARBA" id="ARBA00004429"/>
    </source>
</evidence>
<feature type="transmembrane region" description="Helical" evidence="7">
    <location>
        <begin position="211"/>
        <end position="244"/>
    </location>
</feature>
<keyword evidence="6 7" id="KW-0472">Membrane</keyword>
<feature type="transmembrane region" description="Helical" evidence="7">
    <location>
        <begin position="426"/>
        <end position="444"/>
    </location>
</feature>
<feature type="transmembrane region" description="Helical" evidence="7">
    <location>
        <begin position="22"/>
        <end position="44"/>
    </location>
</feature>
<feature type="transmembrane region" description="Helical" evidence="7">
    <location>
        <begin position="56"/>
        <end position="76"/>
    </location>
</feature>
<evidence type="ECO:0000313" key="10">
    <source>
        <dbReference type="Proteomes" id="UP000292039"/>
    </source>
</evidence>
<comment type="function">
    <text evidence="7">Part of the tripartite ATP-independent periplasmic (TRAP) transport system.</text>
</comment>
<sequence length="638" mass="67976">MSSANIAEIPAKADWQDQFCKVMAWAALTLLLAVSAGTLVDIILRAFTPYTVRGLFELNGLFMAIIVSGFSGLVFVRHLNIRMDVMKAVAGSNQMAVRLLCELAEVAVFGWLAAVLLFRAQDAQEYGEKTMVVGWHTAGWWAVAGVLMSLAALLVLIQALQRWYAMLRTRAYAQPGFWRGALVTAGTIAVCAVLTVLFINEDSSPGMQASMAFVVLYLLIAAQIPIGVSLALVGVASLALTLGAEQALVVSQNEVGRALTSMDMAAIPLFLLMGNFATWAGLSGDIFNSGTALLGSRRGGLAMASVLGCGGFGAICGSSIATTATFGKVAFVEMERRNYAHSLAAGCIAAGGTLGALIPPSVVLIVYCVVVEQSIQVAFQAALIPGLLALSMYVVAIFISVRLKPSLAPDVEQFDWQVARAAMIKAWRPVLLFALVLGGLYGGMFTTQEAASVGALLAFVFAVGTKGFTLEKFKASLIDTAINAGAIYVIFIGANIFASFMSFTDITQLVLSLVDINVMPHWLILFGLVLFYLLLGTVFDTLAAVLVTTPLVVPLIVGMDYDLIWWGVVTLSLVEIGMITPPLGMNVFVMRSVVGDRLPLATIFRGVTPFLMADLVRVILLTAFPMITMWLPGFLSSS</sequence>
<evidence type="ECO:0000259" key="8">
    <source>
        <dbReference type="Pfam" id="PF06808"/>
    </source>
</evidence>
<name>A0A4Q7MAN1_9BURK</name>
<comment type="caution">
    <text evidence="9">The sequence shown here is derived from an EMBL/GenBank/DDBJ whole genome shotgun (WGS) entry which is preliminary data.</text>
</comment>
<feature type="transmembrane region" description="Helical" evidence="7">
    <location>
        <begin position="265"/>
        <end position="282"/>
    </location>
</feature>
<keyword evidence="5 7" id="KW-1133">Transmembrane helix</keyword>
<gene>
    <name evidence="9" type="ORF">EV679_3032</name>
</gene>
<dbReference type="InterPro" id="IPR004681">
    <property type="entry name" value="TRAP_DctM"/>
</dbReference>
<feature type="transmembrane region" description="Helical" evidence="7">
    <location>
        <begin position="177"/>
        <end position="199"/>
    </location>
</feature>
<organism evidence="9 10">
    <name type="scientific">Kerstersia gyiorum</name>
    <dbReference type="NCBI Taxonomy" id="206506"/>
    <lineage>
        <taxon>Bacteria</taxon>
        <taxon>Pseudomonadati</taxon>
        <taxon>Pseudomonadota</taxon>
        <taxon>Betaproteobacteria</taxon>
        <taxon>Burkholderiales</taxon>
        <taxon>Alcaligenaceae</taxon>
        <taxon>Kerstersia</taxon>
    </lineage>
</organism>
<feature type="transmembrane region" description="Helical" evidence="7">
    <location>
        <begin position="610"/>
        <end position="631"/>
    </location>
</feature>
<comment type="subcellular location">
    <subcellularLocation>
        <location evidence="1 7">Cell inner membrane</location>
        <topology evidence="1 7">Multi-pass membrane protein</topology>
    </subcellularLocation>
</comment>
<feature type="transmembrane region" description="Helical" evidence="7">
    <location>
        <begin position="97"/>
        <end position="118"/>
    </location>
</feature>
<dbReference type="InterPro" id="IPR010656">
    <property type="entry name" value="DctM"/>
</dbReference>
<keyword evidence="7" id="KW-0813">Transport</keyword>
<feature type="domain" description="TRAP C4-dicarboxylate transport system permease DctM subunit" evidence="8">
    <location>
        <begin position="213"/>
        <end position="626"/>
    </location>
</feature>
<protein>
    <recommendedName>
        <fullName evidence="7">TRAP transporter large permease protein</fullName>
    </recommendedName>
</protein>
<comment type="similarity">
    <text evidence="7">Belongs to the TRAP transporter large permease family.</text>
</comment>
<reference evidence="9 10" key="1">
    <citation type="submission" date="2019-02" db="EMBL/GenBank/DDBJ databases">
        <title>Genomic Encyclopedia of Type Strains, Phase IV (KMG-IV): sequencing the most valuable type-strain genomes for metagenomic binning, comparative biology and taxonomic classification.</title>
        <authorList>
            <person name="Goeker M."/>
        </authorList>
    </citation>
    <scope>NUCLEOTIDE SEQUENCE [LARGE SCALE GENOMIC DNA]</scope>
    <source>
        <strain evidence="9 10">DSM 16618</strain>
    </source>
</reference>
<proteinExistence type="inferred from homology"/>
<evidence type="ECO:0000256" key="3">
    <source>
        <dbReference type="ARBA" id="ARBA00022519"/>
    </source>
</evidence>
<dbReference type="PANTHER" id="PTHR33362">
    <property type="entry name" value="SIALIC ACID TRAP TRANSPORTER PERMEASE PROTEIN SIAT-RELATED"/>
    <property type="match status" value="1"/>
</dbReference>
<evidence type="ECO:0000256" key="6">
    <source>
        <dbReference type="ARBA" id="ARBA00023136"/>
    </source>
</evidence>
<feature type="transmembrane region" description="Helical" evidence="7">
    <location>
        <begin position="450"/>
        <end position="469"/>
    </location>
</feature>
<feature type="transmembrane region" description="Helical" evidence="7">
    <location>
        <begin position="481"/>
        <end position="503"/>
    </location>
</feature>
<dbReference type="GO" id="GO:0022857">
    <property type="term" value="F:transmembrane transporter activity"/>
    <property type="evidence" value="ECO:0007669"/>
    <property type="project" value="UniProtKB-UniRule"/>
</dbReference>
<dbReference type="NCBIfam" id="TIGR00786">
    <property type="entry name" value="dctM"/>
    <property type="match status" value="1"/>
</dbReference>
<comment type="subunit">
    <text evidence="7">The complex comprises the extracytoplasmic solute receptor protein and the two transmembrane proteins.</text>
</comment>
<feature type="transmembrane region" description="Helical" evidence="7">
    <location>
        <begin position="343"/>
        <end position="367"/>
    </location>
</feature>
<dbReference type="RefSeq" id="WP_130487652.1">
    <property type="nucleotide sequence ID" value="NZ_CBCSEB010000004.1"/>
</dbReference>